<evidence type="ECO:0000313" key="2">
    <source>
        <dbReference type="EMBL" id="EDW82557.1"/>
    </source>
</evidence>
<organism evidence="2 3">
    <name type="scientific">Drosophila willistoni</name>
    <name type="common">Fruit fly</name>
    <dbReference type="NCBI Taxonomy" id="7260"/>
    <lineage>
        <taxon>Eukaryota</taxon>
        <taxon>Metazoa</taxon>
        <taxon>Ecdysozoa</taxon>
        <taxon>Arthropoda</taxon>
        <taxon>Hexapoda</taxon>
        <taxon>Insecta</taxon>
        <taxon>Pterygota</taxon>
        <taxon>Neoptera</taxon>
        <taxon>Endopterygota</taxon>
        <taxon>Diptera</taxon>
        <taxon>Brachycera</taxon>
        <taxon>Muscomorpha</taxon>
        <taxon>Ephydroidea</taxon>
        <taxon>Drosophilidae</taxon>
        <taxon>Drosophila</taxon>
        <taxon>Sophophora</taxon>
    </lineage>
</organism>
<dbReference type="KEGG" id="dwi:6649028"/>
<keyword evidence="3" id="KW-1185">Reference proteome</keyword>
<evidence type="ECO:0000313" key="3">
    <source>
        <dbReference type="Proteomes" id="UP000007798"/>
    </source>
</evidence>
<reference evidence="2 3" key="1">
    <citation type="journal article" date="2007" name="Nature">
        <title>Evolution of genes and genomes on the Drosophila phylogeny.</title>
        <authorList>
            <consortium name="Drosophila 12 Genomes Consortium"/>
            <person name="Clark A.G."/>
            <person name="Eisen M.B."/>
            <person name="Smith D.R."/>
            <person name="Bergman C.M."/>
            <person name="Oliver B."/>
            <person name="Markow T.A."/>
            <person name="Kaufman T.C."/>
            <person name="Kellis M."/>
            <person name="Gelbart W."/>
            <person name="Iyer V.N."/>
            <person name="Pollard D.A."/>
            <person name="Sackton T.B."/>
            <person name="Larracuente A.M."/>
            <person name="Singh N.D."/>
            <person name="Abad J.P."/>
            <person name="Abt D.N."/>
            <person name="Adryan B."/>
            <person name="Aguade M."/>
            <person name="Akashi H."/>
            <person name="Anderson W.W."/>
            <person name="Aquadro C.F."/>
            <person name="Ardell D.H."/>
            <person name="Arguello R."/>
            <person name="Artieri C.G."/>
            <person name="Barbash D.A."/>
            <person name="Barker D."/>
            <person name="Barsanti P."/>
            <person name="Batterham P."/>
            <person name="Batzoglou S."/>
            <person name="Begun D."/>
            <person name="Bhutkar A."/>
            <person name="Blanco E."/>
            <person name="Bosak S.A."/>
            <person name="Bradley R.K."/>
            <person name="Brand A.D."/>
            <person name="Brent M.R."/>
            <person name="Brooks A.N."/>
            <person name="Brown R.H."/>
            <person name="Butlin R.K."/>
            <person name="Caggese C."/>
            <person name="Calvi B.R."/>
            <person name="Bernardo de Carvalho A."/>
            <person name="Caspi A."/>
            <person name="Castrezana S."/>
            <person name="Celniker S.E."/>
            <person name="Chang J.L."/>
            <person name="Chapple C."/>
            <person name="Chatterji S."/>
            <person name="Chinwalla A."/>
            <person name="Civetta A."/>
            <person name="Clifton S.W."/>
            <person name="Comeron J.M."/>
            <person name="Costello J.C."/>
            <person name="Coyne J.A."/>
            <person name="Daub J."/>
            <person name="David R.G."/>
            <person name="Delcher A.L."/>
            <person name="Delehaunty K."/>
            <person name="Do C.B."/>
            <person name="Ebling H."/>
            <person name="Edwards K."/>
            <person name="Eickbush T."/>
            <person name="Evans J.D."/>
            <person name="Filipski A."/>
            <person name="Findeiss S."/>
            <person name="Freyhult E."/>
            <person name="Fulton L."/>
            <person name="Fulton R."/>
            <person name="Garcia A.C."/>
            <person name="Gardiner A."/>
            <person name="Garfield D.A."/>
            <person name="Garvin B.E."/>
            <person name="Gibson G."/>
            <person name="Gilbert D."/>
            <person name="Gnerre S."/>
            <person name="Godfrey J."/>
            <person name="Good R."/>
            <person name="Gotea V."/>
            <person name="Gravely B."/>
            <person name="Greenberg A.J."/>
            <person name="Griffiths-Jones S."/>
            <person name="Gross S."/>
            <person name="Guigo R."/>
            <person name="Gustafson E.A."/>
            <person name="Haerty W."/>
            <person name="Hahn M.W."/>
            <person name="Halligan D.L."/>
            <person name="Halpern A.L."/>
            <person name="Halter G.M."/>
            <person name="Han M.V."/>
            <person name="Heger A."/>
            <person name="Hillier L."/>
            <person name="Hinrichs A.S."/>
            <person name="Holmes I."/>
            <person name="Hoskins R.A."/>
            <person name="Hubisz M.J."/>
            <person name="Hultmark D."/>
            <person name="Huntley M.A."/>
            <person name="Jaffe D.B."/>
            <person name="Jagadeeshan S."/>
            <person name="Jeck W.R."/>
            <person name="Johnson J."/>
            <person name="Jones C.D."/>
            <person name="Jordan W.C."/>
            <person name="Karpen G.H."/>
            <person name="Kataoka E."/>
            <person name="Keightley P.D."/>
            <person name="Kheradpour P."/>
            <person name="Kirkness E.F."/>
            <person name="Koerich L.B."/>
            <person name="Kristiansen K."/>
            <person name="Kudrna D."/>
            <person name="Kulathinal R.J."/>
            <person name="Kumar S."/>
            <person name="Kwok R."/>
            <person name="Lander E."/>
            <person name="Langley C.H."/>
            <person name="Lapoint R."/>
            <person name="Lazzaro B.P."/>
            <person name="Lee S.J."/>
            <person name="Levesque L."/>
            <person name="Li R."/>
            <person name="Lin C.F."/>
            <person name="Lin M.F."/>
            <person name="Lindblad-Toh K."/>
            <person name="Llopart A."/>
            <person name="Long M."/>
            <person name="Low L."/>
            <person name="Lozovsky E."/>
            <person name="Lu J."/>
            <person name="Luo M."/>
            <person name="Machado C.A."/>
            <person name="Makalowski W."/>
            <person name="Marzo M."/>
            <person name="Matsuda M."/>
            <person name="Matzkin L."/>
            <person name="McAllister B."/>
            <person name="McBride C.S."/>
            <person name="McKernan B."/>
            <person name="McKernan K."/>
            <person name="Mendez-Lago M."/>
            <person name="Minx P."/>
            <person name="Mollenhauer M.U."/>
            <person name="Montooth K."/>
            <person name="Mount S.M."/>
            <person name="Mu X."/>
            <person name="Myers E."/>
            <person name="Negre B."/>
            <person name="Newfeld S."/>
            <person name="Nielsen R."/>
            <person name="Noor M.A."/>
            <person name="O'Grady P."/>
            <person name="Pachter L."/>
            <person name="Papaceit M."/>
            <person name="Parisi M.J."/>
            <person name="Parisi M."/>
            <person name="Parts L."/>
            <person name="Pedersen J.S."/>
            <person name="Pesole G."/>
            <person name="Phillippy A.M."/>
            <person name="Ponting C.P."/>
            <person name="Pop M."/>
            <person name="Porcelli D."/>
            <person name="Powell J.R."/>
            <person name="Prohaska S."/>
            <person name="Pruitt K."/>
            <person name="Puig M."/>
            <person name="Quesneville H."/>
            <person name="Ram K.R."/>
            <person name="Rand D."/>
            <person name="Rasmussen M.D."/>
            <person name="Reed L.K."/>
            <person name="Reenan R."/>
            <person name="Reily A."/>
            <person name="Remington K.A."/>
            <person name="Rieger T.T."/>
            <person name="Ritchie M.G."/>
            <person name="Robin C."/>
            <person name="Rogers Y.H."/>
            <person name="Rohde C."/>
            <person name="Rozas J."/>
            <person name="Rubenfield M.J."/>
            <person name="Ruiz A."/>
            <person name="Russo S."/>
            <person name="Salzberg S.L."/>
            <person name="Sanchez-Gracia A."/>
            <person name="Saranga D.J."/>
            <person name="Sato H."/>
            <person name="Schaeffer S.W."/>
            <person name="Schatz M.C."/>
            <person name="Schlenke T."/>
            <person name="Schwartz R."/>
            <person name="Segarra C."/>
            <person name="Singh R.S."/>
            <person name="Sirot L."/>
            <person name="Sirota M."/>
            <person name="Sisneros N.B."/>
            <person name="Smith C.D."/>
            <person name="Smith T.F."/>
            <person name="Spieth J."/>
            <person name="Stage D.E."/>
            <person name="Stark A."/>
            <person name="Stephan W."/>
            <person name="Strausberg R.L."/>
            <person name="Strempel S."/>
            <person name="Sturgill D."/>
            <person name="Sutton G."/>
            <person name="Sutton G.G."/>
            <person name="Tao W."/>
            <person name="Teichmann S."/>
            <person name="Tobari Y.N."/>
            <person name="Tomimura Y."/>
            <person name="Tsolas J.M."/>
            <person name="Valente V.L."/>
            <person name="Venter E."/>
            <person name="Venter J.C."/>
            <person name="Vicario S."/>
            <person name="Vieira F.G."/>
            <person name="Vilella A.J."/>
            <person name="Villasante A."/>
            <person name="Walenz B."/>
            <person name="Wang J."/>
            <person name="Wasserman M."/>
            <person name="Watts T."/>
            <person name="Wilson D."/>
            <person name="Wilson R.K."/>
            <person name="Wing R.A."/>
            <person name="Wolfner M.F."/>
            <person name="Wong A."/>
            <person name="Wong G.K."/>
            <person name="Wu C.I."/>
            <person name="Wu G."/>
            <person name="Yamamoto D."/>
            <person name="Yang H.P."/>
            <person name="Yang S.P."/>
            <person name="Yorke J.A."/>
            <person name="Yoshida K."/>
            <person name="Zdobnov E."/>
            <person name="Zhang P."/>
            <person name="Zhang Y."/>
            <person name="Zimin A.V."/>
            <person name="Baldwin J."/>
            <person name="Abdouelleil A."/>
            <person name="Abdulkadir J."/>
            <person name="Abebe A."/>
            <person name="Abera B."/>
            <person name="Abreu J."/>
            <person name="Acer S.C."/>
            <person name="Aftuck L."/>
            <person name="Alexander A."/>
            <person name="An P."/>
            <person name="Anderson E."/>
            <person name="Anderson S."/>
            <person name="Arachi H."/>
            <person name="Azer M."/>
            <person name="Bachantsang P."/>
            <person name="Barry A."/>
            <person name="Bayul T."/>
            <person name="Berlin A."/>
            <person name="Bessette D."/>
            <person name="Bloom T."/>
            <person name="Blye J."/>
            <person name="Boguslavskiy L."/>
            <person name="Bonnet C."/>
            <person name="Boukhgalter B."/>
            <person name="Bourzgui I."/>
            <person name="Brown A."/>
            <person name="Cahill P."/>
            <person name="Channer S."/>
            <person name="Cheshatsang Y."/>
            <person name="Chuda L."/>
            <person name="Citroen M."/>
            <person name="Collymore A."/>
            <person name="Cooke P."/>
            <person name="Costello M."/>
            <person name="D'Aco K."/>
            <person name="Daza R."/>
            <person name="De Haan G."/>
            <person name="DeGray S."/>
            <person name="DeMaso C."/>
            <person name="Dhargay N."/>
            <person name="Dooley K."/>
            <person name="Dooley E."/>
            <person name="Doricent M."/>
            <person name="Dorje P."/>
            <person name="Dorjee K."/>
            <person name="Dupes A."/>
            <person name="Elong R."/>
            <person name="Falk J."/>
            <person name="Farina A."/>
            <person name="Faro S."/>
            <person name="Ferguson D."/>
            <person name="Fisher S."/>
            <person name="Foley C.D."/>
            <person name="Franke A."/>
            <person name="Friedrich D."/>
            <person name="Gadbois L."/>
            <person name="Gearin G."/>
            <person name="Gearin C.R."/>
            <person name="Giannoukos G."/>
            <person name="Goode T."/>
            <person name="Graham J."/>
            <person name="Grandbois E."/>
            <person name="Grewal S."/>
            <person name="Gyaltsen K."/>
            <person name="Hafez N."/>
            <person name="Hagos B."/>
            <person name="Hall J."/>
            <person name="Henson C."/>
            <person name="Hollinger A."/>
            <person name="Honan T."/>
            <person name="Huard M.D."/>
            <person name="Hughes L."/>
            <person name="Hurhula B."/>
            <person name="Husby M.E."/>
            <person name="Kamat A."/>
            <person name="Kanga B."/>
            <person name="Kashin S."/>
            <person name="Khazanovich D."/>
            <person name="Kisner P."/>
            <person name="Lance K."/>
            <person name="Lara M."/>
            <person name="Lee W."/>
            <person name="Lennon N."/>
            <person name="Letendre F."/>
            <person name="LeVine R."/>
            <person name="Lipovsky A."/>
            <person name="Liu X."/>
            <person name="Liu J."/>
            <person name="Liu S."/>
            <person name="Lokyitsang T."/>
            <person name="Lokyitsang Y."/>
            <person name="Lubonja R."/>
            <person name="Lui A."/>
            <person name="MacDonald P."/>
            <person name="Magnisalis V."/>
            <person name="Maru K."/>
            <person name="Matthews C."/>
            <person name="McCusker W."/>
            <person name="McDonough S."/>
            <person name="Mehta T."/>
            <person name="Meldrim J."/>
            <person name="Meneus L."/>
            <person name="Mihai O."/>
            <person name="Mihalev A."/>
            <person name="Mihova T."/>
            <person name="Mittelman R."/>
            <person name="Mlenga V."/>
            <person name="Montmayeur A."/>
            <person name="Mulrain L."/>
            <person name="Navidi A."/>
            <person name="Naylor J."/>
            <person name="Negash T."/>
            <person name="Nguyen T."/>
            <person name="Nguyen N."/>
            <person name="Nicol R."/>
            <person name="Norbu C."/>
            <person name="Norbu N."/>
            <person name="Novod N."/>
            <person name="O'Neill B."/>
            <person name="Osman S."/>
            <person name="Markiewicz E."/>
            <person name="Oyono O.L."/>
            <person name="Patti C."/>
            <person name="Phunkhang P."/>
            <person name="Pierre F."/>
            <person name="Priest M."/>
            <person name="Raghuraman S."/>
            <person name="Rege F."/>
            <person name="Reyes R."/>
            <person name="Rise C."/>
            <person name="Rogov P."/>
            <person name="Ross K."/>
            <person name="Ryan E."/>
            <person name="Settipalli S."/>
            <person name="Shea T."/>
            <person name="Sherpa N."/>
            <person name="Shi L."/>
            <person name="Shih D."/>
            <person name="Sparrow T."/>
            <person name="Spaulding J."/>
            <person name="Stalker J."/>
            <person name="Stange-Thomann N."/>
            <person name="Stavropoulos S."/>
            <person name="Stone C."/>
            <person name="Strader C."/>
            <person name="Tesfaye S."/>
            <person name="Thomson T."/>
            <person name="Thoulutsang Y."/>
            <person name="Thoulutsang D."/>
            <person name="Topham K."/>
            <person name="Topping I."/>
            <person name="Tsamla T."/>
            <person name="Vassiliev H."/>
            <person name="Vo A."/>
            <person name="Wangchuk T."/>
            <person name="Wangdi T."/>
            <person name="Weiand M."/>
            <person name="Wilkinson J."/>
            <person name="Wilson A."/>
            <person name="Yadav S."/>
            <person name="Young G."/>
            <person name="Yu Q."/>
            <person name="Zembek L."/>
            <person name="Zhong D."/>
            <person name="Zimmer A."/>
            <person name="Zwirko Z."/>
            <person name="Jaffe D.B."/>
            <person name="Alvarez P."/>
            <person name="Brockman W."/>
            <person name="Butler J."/>
            <person name="Chin C."/>
            <person name="Gnerre S."/>
            <person name="Grabherr M."/>
            <person name="Kleber M."/>
            <person name="Mauceli E."/>
            <person name="MacCallum I."/>
        </authorList>
    </citation>
    <scope>NUCLEOTIDE SEQUENCE [LARGE SCALE GENOMIC DNA]</scope>
    <source>
        <strain evidence="3">Tucson 14030-0811.24</strain>
    </source>
</reference>
<dbReference type="OrthoDB" id="70030at2759"/>
<dbReference type="EMBL" id="CH964239">
    <property type="protein sequence ID" value="EDW82557.1"/>
    <property type="molecule type" value="Genomic_DNA"/>
</dbReference>
<name>B4NCJ8_DROWI</name>
<proteinExistence type="predicted"/>
<evidence type="ECO:0000256" key="1">
    <source>
        <dbReference type="SAM" id="MobiDB-lite"/>
    </source>
</evidence>
<sequence>MGASNSKPHTVEMENTMPFQISQDVAARINKATKMNEAENSATTAAPIKSTVTHSLGSGQHYCENCSRTTTNISASMGTGIEACVAGPYSRSSADAAVDPSACASKPNQTVAPVALVAWQKQSIEIEESQFDQTLDRINKLFGEPVKWAQECSGDISDMEKRLAVCYRDYPHEPLQCAKLAEQYHSFVFNKQLDVMTKSGTVDKDAKSKESTSAGEPGPRG</sequence>
<dbReference type="HOGENOM" id="CLU_1385514_0_0_1"/>
<protein>
    <submittedName>
        <fullName evidence="2">Uncharacterized protein</fullName>
    </submittedName>
</protein>
<dbReference type="PhylomeDB" id="B4NCJ8"/>
<dbReference type="eggNOG" id="ENOG502TM7S">
    <property type="taxonomic scope" value="Eukaryota"/>
</dbReference>
<dbReference type="Proteomes" id="UP000007798">
    <property type="component" value="Unassembled WGS sequence"/>
</dbReference>
<feature type="region of interest" description="Disordered" evidence="1">
    <location>
        <begin position="199"/>
        <end position="221"/>
    </location>
</feature>
<dbReference type="AlphaFoldDB" id="B4NCJ8"/>
<gene>
    <name evidence="2" type="primary">Dwil\GK10053</name>
    <name evidence="2" type="ORF">Dwil_GK10053</name>
</gene>
<feature type="compositionally biased region" description="Basic and acidic residues" evidence="1">
    <location>
        <begin position="201"/>
        <end position="210"/>
    </location>
</feature>
<dbReference type="InParanoid" id="B4NCJ8"/>
<accession>B4NCJ8</accession>